<accession>I9UWE0</accession>
<organism evidence="2 3">
    <name type="scientific">Bacteroides xylanisolvens CL03T12C04</name>
    <dbReference type="NCBI Taxonomy" id="997892"/>
    <lineage>
        <taxon>Bacteria</taxon>
        <taxon>Pseudomonadati</taxon>
        <taxon>Bacteroidota</taxon>
        <taxon>Bacteroidia</taxon>
        <taxon>Bacteroidales</taxon>
        <taxon>Bacteroidaceae</taxon>
        <taxon>Bacteroides</taxon>
    </lineage>
</organism>
<reference evidence="2 3" key="1">
    <citation type="submission" date="2012-02" db="EMBL/GenBank/DDBJ databases">
        <title>The Genome Sequence of Bacteroides xylanisolvens CL03T12C04.</title>
        <authorList>
            <consortium name="The Broad Institute Genome Sequencing Platform"/>
            <person name="Earl A."/>
            <person name="Ward D."/>
            <person name="Feldgarden M."/>
            <person name="Gevers D."/>
            <person name="Zitomersky N.L."/>
            <person name="Coyne M.J."/>
            <person name="Comstock L.E."/>
            <person name="Young S.K."/>
            <person name="Zeng Q."/>
            <person name="Gargeya S."/>
            <person name="Fitzgerald M."/>
            <person name="Haas B."/>
            <person name="Abouelleil A."/>
            <person name="Alvarado L."/>
            <person name="Arachchi H.M."/>
            <person name="Berlin A."/>
            <person name="Chapman S.B."/>
            <person name="Gearin G."/>
            <person name="Goldberg J."/>
            <person name="Griggs A."/>
            <person name="Gujja S."/>
            <person name="Hansen M."/>
            <person name="Heiman D."/>
            <person name="Howarth C."/>
            <person name="Larimer J."/>
            <person name="Lui A."/>
            <person name="MacDonald P.J.P."/>
            <person name="McCowen C."/>
            <person name="Montmayeur A."/>
            <person name="Murphy C."/>
            <person name="Neiman D."/>
            <person name="Pearson M."/>
            <person name="Priest M."/>
            <person name="Roberts A."/>
            <person name="Saif S."/>
            <person name="Shea T."/>
            <person name="Sisk P."/>
            <person name="Stolte C."/>
            <person name="Sykes S."/>
            <person name="Wortman J."/>
            <person name="Nusbaum C."/>
            <person name="Birren B."/>
        </authorList>
    </citation>
    <scope>NUCLEOTIDE SEQUENCE [LARGE SCALE GENOMIC DNA]</scope>
    <source>
        <strain evidence="2 3">CL03T12C04</strain>
    </source>
</reference>
<proteinExistence type="predicted"/>
<gene>
    <name evidence="2" type="ORF">HMPREF1074_01492</name>
</gene>
<keyword evidence="1" id="KW-0472">Membrane</keyword>
<sequence>MNDCYLSLLLNFRALLSIDSGANLVNSKQAIGVILPDLSLLGYAVPVESFGIGLFIVLFAYLAVEYNVQLLSHEKLKIAMNMLHTTYTPLILLRNQLEELKTGNLPESLSQQVEEALRYTEYIIYCNQNIVTLNKVNKKILPKTSTANLELSSYITSIVNQCRPYADSRRIQLTVSECSDCVSCRINENIMTAALQHLISKLILGSDLGCCISINITGKRDNVWPNPLKDFIFLLQLSIKRMILMETEQMMSVSTPPLRNPMLEV</sequence>
<comment type="caution">
    <text evidence="2">The sequence shown here is derived from an EMBL/GenBank/DDBJ whole genome shotgun (WGS) entry which is preliminary data.</text>
</comment>
<evidence type="ECO:0000313" key="2">
    <source>
        <dbReference type="EMBL" id="EIY87121.1"/>
    </source>
</evidence>
<protein>
    <submittedName>
        <fullName evidence="2">Uncharacterized protein</fullName>
    </submittedName>
</protein>
<dbReference type="Proteomes" id="UP000003566">
    <property type="component" value="Unassembled WGS sequence"/>
</dbReference>
<name>I9UWE0_9BACE</name>
<evidence type="ECO:0000256" key="1">
    <source>
        <dbReference type="SAM" id="Phobius"/>
    </source>
</evidence>
<keyword evidence="1" id="KW-0812">Transmembrane</keyword>
<dbReference type="EMBL" id="AGXE01000008">
    <property type="protein sequence ID" value="EIY87121.1"/>
    <property type="molecule type" value="Genomic_DNA"/>
</dbReference>
<feature type="transmembrane region" description="Helical" evidence="1">
    <location>
        <begin position="43"/>
        <end position="64"/>
    </location>
</feature>
<dbReference type="HOGENOM" id="CLU_086576_0_0_10"/>
<keyword evidence="1" id="KW-1133">Transmembrane helix</keyword>
<evidence type="ECO:0000313" key="3">
    <source>
        <dbReference type="Proteomes" id="UP000003566"/>
    </source>
</evidence>
<dbReference type="AlphaFoldDB" id="I9UWE0"/>
<dbReference type="PATRIC" id="fig|997892.3.peg.1529"/>